<keyword evidence="3" id="KW-0732">Signal</keyword>
<protein>
    <submittedName>
        <fullName evidence="5">Arylsulfatase</fullName>
    </submittedName>
</protein>
<accession>A0A317ZG80</accession>
<dbReference type="EMBL" id="QHJQ01000004">
    <property type="protein sequence ID" value="PXA04430.1"/>
    <property type="molecule type" value="Genomic_DNA"/>
</dbReference>
<dbReference type="Proteomes" id="UP000247099">
    <property type="component" value="Unassembled WGS sequence"/>
</dbReference>
<dbReference type="InterPro" id="IPR050738">
    <property type="entry name" value="Sulfatase"/>
</dbReference>
<comment type="similarity">
    <text evidence="1">Belongs to the sulfatase family.</text>
</comment>
<dbReference type="SUPFAM" id="SSF53649">
    <property type="entry name" value="Alkaline phosphatase-like"/>
    <property type="match status" value="1"/>
</dbReference>
<proteinExistence type="inferred from homology"/>
<evidence type="ECO:0000256" key="1">
    <source>
        <dbReference type="ARBA" id="ARBA00008779"/>
    </source>
</evidence>
<dbReference type="AlphaFoldDB" id="A0A317ZG80"/>
<dbReference type="Pfam" id="PF00884">
    <property type="entry name" value="Sulfatase"/>
    <property type="match status" value="1"/>
</dbReference>
<comment type="caution">
    <text evidence="5">The sequence shown here is derived from an EMBL/GenBank/DDBJ whole genome shotgun (WGS) entry which is preliminary data.</text>
</comment>
<evidence type="ECO:0000256" key="3">
    <source>
        <dbReference type="SAM" id="SignalP"/>
    </source>
</evidence>
<keyword evidence="2" id="KW-0378">Hydrolase</keyword>
<gene>
    <name evidence="5" type="ORF">DDZ13_07820</name>
</gene>
<dbReference type="InterPro" id="IPR000917">
    <property type="entry name" value="Sulfatase_N"/>
</dbReference>
<feature type="signal peptide" evidence="3">
    <location>
        <begin position="1"/>
        <end position="26"/>
    </location>
</feature>
<feature type="chain" id="PRO_5016340600" evidence="3">
    <location>
        <begin position="27"/>
        <end position="469"/>
    </location>
</feature>
<dbReference type="PANTHER" id="PTHR42693">
    <property type="entry name" value="ARYLSULFATASE FAMILY MEMBER"/>
    <property type="match status" value="1"/>
</dbReference>
<sequence>MFFSTVFPFTCMVALFRLLTTSLVFAALSSAGTLNAEERPNIVIIFLDDSGWGDFHPFGAPAYPTPNVQKLSEEGTRFNQFYVPQAVCSASRAALLSGAYPGRTGVNGAHGPGGRGLPRKFATMAEVLKKNGYATAHFGKWHIGDQEGTRPLARGFDEHAGLMYSNDMWRFHPTQPKKWGRKPLQFWENREVTIDDIDKEDQAMLTTWATEKSVDFIERKKDEPFFLYLAHSMPHVPLFCSDKFLGKSGAGLYGDVIMEIDWSVGQVNEALREAGLEENTIVIFSSDNGPWSVYGNHAGTTPFRGNKRTSFEGGTRSATIIKYPGKVKAGASCDLPLSTIDLLPTLCRLTGTQLPENEIDGKDVWPIITGKRGSENPHSYYAFSGSGFEAIISADGKWKLHLPHRYRVVVKPGKDGMPGRSARRKIKRSLFDLENDPYETKNVIGQHPAVAAKLQAIADAHKKKFWDKN</sequence>
<keyword evidence="6" id="KW-1185">Reference proteome</keyword>
<evidence type="ECO:0000259" key="4">
    <source>
        <dbReference type="Pfam" id="PF00884"/>
    </source>
</evidence>
<dbReference type="Gene3D" id="3.30.1120.10">
    <property type="match status" value="1"/>
</dbReference>
<dbReference type="Gene3D" id="3.40.720.10">
    <property type="entry name" value="Alkaline Phosphatase, subunit A"/>
    <property type="match status" value="1"/>
</dbReference>
<reference evidence="5 6" key="1">
    <citation type="submission" date="2018-05" db="EMBL/GenBank/DDBJ databases">
        <title>Coraliomargarita sinensis sp. nov., isolated from a marine solar saltern.</title>
        <authorList>
            <person name="Zhou L.Y."/>
        </authorList>
    </citation>
    <scope>NUCLEOTIDE SEQUENCE [LARGE SCALE GENOMIC DNA]</scope>
    <source>
        <strain evidence="5 6">WN38</strain>
    </source>
</reference>
<name>A0A317ZG80_9BACT</name>
<evidence type="ECO:0000256" key="2">
    <source>
        <dbReference type="ARBA" id="ARBA00022801"/>
    </source>
</evidence>
<feature type="domain" description="Sulfatase N-terminal" evidence="4">
    <location>
        <begin position="40"/>
        <end position="351"/>
    </location>
</feature>
<evidence type="ECO:0000313" key="6">
    <source>
        <dbReference type="Proteomes" id="UP000247099"/>
    </source>
</evidence>
<dbReference type="InParanoid" id="A0A317ZG80"/>
<dbReference type="GO" id="GO:0004065">
    <property type="term" value="F:arylsulfatase activity"/>
    <property type="evidence" value="ECO:0007669"/>
    <property type="project" value="TreeGrafter"/>
</dbReference>
<evidence type="ECO:0000313" key="5">
    <source>
        <dbReference type="EMBL" id="PXA04430.1"/>
    </source>
</evidence>
<dbReference type="InterPro" id="IPR017850">
    <property type="entry name" value="Alkaline_phosphatase_core_sf"/>
</dbReference>
<dbReference type="PANTHER" id="PTHR42693:SF53">
    <property type="entry name" value="ENDO-4-O-SULFATASE"/>
    <property type="match status" value="1"/>
</dbReference>
<dbReference type="CDD" id="cd16026">
    <property type="entry name" value="GALNS_like"/>
    <property type="match status" value="1"/>
</dbReference>
<organism evidence="5 6">
    <name type="scientific">Coraliomargarita sinensis</name>
    <dbReference type="NCBI Taxonomy" id="2174842"/>
    <lineage>
        <taxon>Bacteria</taxon>
        <taxon>Pseudomonadati</taxon>
        <taxon>Verrucomicrobiota</taxon>
        <taxon>Opitutia</taxon>
        <taxon>Puniceicoccales</taxon>
        <taxon>Coraliomargaritaceae</taxon>
        <taxon>Coraliomargarita</taxon>
    </lineage>
</organism>
<dbReference type="FunCoup" id="A0A317ZG80">
    <property type="interactions" value="84"/>
</dbReference>